<evidence type="ECO:0000313" key="2">
    <source>
        <dbReference type="EMBL" id="MEL5987674.1"/>
    </source>
</evidence>
<keyword evidence="3" id="KW-1185">Reference proteome</keyword>
<keyword evidence="1" id="KW-0472">Membrane</keyword>
<organism evidence="2 3">
    <name type="scientific">Kurthia gibsonii</name>
    <dbReference type="NCBI Taxonomy" id="33946"/>
    <lineage>
        <taxon>Bacteria</taxon>
        <taxon>Bacillati</taxon>
        <taxon>Bacillota</taxon>
        <taxon>Bacilli</taxon>
        <taxon>Bacillales</taxon>
        <taxon>Caryophanaceae</taxon>
        <taxon>Kurthia</taxon>
    </lineage>
</organism>
<protein>
    <submittedName>
        <fullName evidence="2">Uncharacterized protein</fullName>
    </submittedName>
</protein>
<feature type="transmembrane region" description="Helical" evidence="1">
    <location>
        <begin position="27"/>
        <end position="45"/>
    </location>
</feature>
<dbReference type="Proteomes" id="UP001398420">
    <property type="component" value="Unassembled WGS sequence"/>
</dbReference>
<name>A0ABU9LJT3_9BACL</name>
<dbReference type="RefSeq" id="WP_165442706.1">
    <property type="nucleotide sequence ID" value="NZ_BJOB01000037.1"/>
</dbReference>
<comment type="caution">
    <text evidence="2">The sequence shown here is derived from an EMBL/GenBank/DDBJ whole genome shotgun (WGS) entry which is preliminary data.</text>
</comment>
<evidence type="ECO:0000256" key="1">
    <source>
        <dbReference type="SAM" id="Phobius"/>
    </source>
</evidence>
<dbReference type="GeneID" id="97822663"/>
<sequence length="52" mass="6074">MKKFVPGIILIGLLIATYFMYNKQLGAIPILLLSFYLFYIVYTRIKVNKTTK</sequence>
<evidence type="ECO:0000313" key="3">
    <source>
        <dbReference type="Proteomes" id="UP001398420"/>
    </source>
</evidence>
<reference evidence="2 3" key="1">
    <citation type="submission" date="2024-04" db="EMBL/GenBank/DDBJ databases">
        <authorList>
            <person name="Wu Y.S."/>
            <person name="Zhang L."/>
        </authorList>
    </citation>
    <scope>NUCLEOTIDE SEQUENCE [LARGE SCALE GENOMIC DNA]</scope>
    <source>
        <strain evidence="2 3">KG-01</strain>
    </source>
</reference>
<dbReference type="EMBL" id="JBCEWA010000003">
    <property type="protein sequence ID" value="MEL5987674.1"/>
    <property type="molecule type" value="Genomic_DNA"/>
</dbReference>
<proteinExistence type="predicted"/>
<feature type="transmembrane region" description="Helical" evidence="1">
    <location>
        <begin position="5"/>
        <end position="21"/>
    </location>
</feature>
<keyword evidence="1" id="KW-0812">Transmembrane</keyword>
<gene>
    <name evidence="2" type="ORF">AAF454_04530</name>
</gene>
<keyword evidence="1" id="KW-1133">Transmembrane helix</keyword>
<accession>A0ABU9LJT3</accession>